<evidence type="ECO:0000313" key="17">
    <source>
        <dbReference type="Proteomes" id="UP000588068"/>
    </source>
</evidence>
<comment type="similarity">
    <text evidence="11 12">Belongs to the TonB-dependent receptor family.</text>
</comment>
<evidence type="ECO:0000259" key="14">
    <source>
        <dbReference type="Pfam" id="PF00593"/>
    </source>
</evidence>
<keyword evidence="3 11" id="KW-1134">Transmembrane beta strand</keyword>
<keyword evidence="9 11" id="KW-0472">Membrane</keyword>
<feature type="chain" id="PRO_5032357113" evidence="13">
    <location>
        <begin position="21"/>
        <end position="703"/>
    </location>
</feature>
<dbReference type="Pfam" id="PF00593">
    <property type="entry name" value="TonB_dep_Rec_b-barrel"/>
    <property type="match status" value="1"/>
</dbReference>
<name>A0A841HL71_9GAMM</name>
<dbReference type="EMBL" id="JACHHZ010000003">
    <property type="protein sequence ID" value="MBB6093616.1"/>
    <property type="molecule type" value="Genomic_DNA"/>
</dbReference>
<dbReference type="PROSITE" id="PS52016">
    <property type="entry name" value="TONB_DEPENDENT_REC_3"/>
    <property type="match status" value="1"/>
</dbReference>
<comment type="caution">
    <text evidence="16">The sequence shown here is derived from an EMBL/GenBank/DDBJ whole genome shotgun (WGS) entry which is preliminary data.</text>
</comment>
<dbReference type="InterPro" id="IPR036942">
    <property type="entry name" value="Beta-barrel_TonB_sf"/>
</dbReference>
<keyword evidence="5 11" id="KW-0812">Transmembrane</keyword>
<feature type="domain" description="TonB-dependent receptor plug" evidence="15">
    <location>
        <begin position="41"/>
        <end position="146"/>
    </location>
</feature>
<evidence type="ECO:0000256" key="3">
    <source>
        <dbReference type="ARBA" id="ARBA00022452"/>
    </source>
</evidence>
<evidence type="ECO:0000256" key="12">
    <source>
        <dbReference type="RuleBase" id="RU003357"/>
    </source>
</evidence>
<evidence type="ECO:0000256" key="10">
    <source>
        <dbReference type="ARBA" id="ARBA00023237"/>
    </source>
</evidence>
<keyword evidence="6" id="KW-0408">Iron</keyword>
<dbReference type="InterPro" id="IPR039426">
    <property type="entry name" value="TonB-dep_rcpt-like"/>
</dbReference>
<evidence type="ECO:0000256" key="7">
    <source>
        <dbReference type="ARBA" id="ARBA00023065"/>
    </source>
</evidence>
<evidence type="ECO:0000256" key="11">
    <source>
        <dbReference type="PROSITE-ProRule" id="PRU01360"/>
    </source>
</evidence>
<evidence type="ECO:0000256" key="6">
    <source>
        <dbReference type="ARBA" id="ARBA00023004"/>
    </source>
</evidence>
<dbReference type="SUPFAM" id="SSF56935">
    <property type="entry name" value="Porins"/>
    <property type="match status" value="1"/>
</dbReference>
<evidence type="ECO:0000256" key="9">
    <source>
        <dbReference type="ARBA" id="ARBA00023136"/>
    </source>
</evidence>
<sequence length="703" mass="78500">MRARMLGMAVSLVLAANAFAAADDVLEEVVVTSTLRKQALVEVPVSITVLDQQQLRDAGQQHFEDVLTSVPNLHWAGGTSRPRYFQLRGIGEREQYEGAPNPSVGFLIDGIDFSGIGMPATLFDVDRIEVLRGPQGMLYGANALAGLIVVRSADPQSEFGFSTEASMGDYNSESLGAVATGPADALDSSWRVGVQRYRSDGFRSDPYLGRDDTNGRDELTARAKWRWQPSETTTVDLTWLHADIDNGYDAWSIDNSRRSLADRPGKDAQKADGGSLRVETSAGSLGSLTMIAALSDSDGEYSFDGDWGNADSWAPFTYDYFYEALSSRRARSFEVRLASPESAGIEWLVGAYTLDLDERIDEISVGEYIDPFTPEYSGSSDDSLASRYDARNVAMFGQIEGAFDERWGWSFGLRAEERDAHYRDNGLQGGDVRETDARETDRMWGGQATVHFDPQQNTRLFATLSRGYKAGGFNLGRAATIQERFEPEYLWSIDVGAKGEWFERRLYADITAFYMKREDMQVATGFQLDPIGDPNSYLFFTDNASGGRNTGLEASVRWHATRQIELGGSLGLLYTRYSGFRPEGEDVSDRDQAHAPEYQLGLNATWRSPLGWMARVDFAAIDDYYFDVPPNNQRADAYSLTHLKAGYESETWAVYLWSRNVFDEDYAVRGFYFGNEPPNFEDKRYIQLGDPRQVGLTVKWSLQ</sequence>
<keyword evidence="13" id="KW-0732">Signal</keyword>
<feature type="domain" description="TonB-dependent receptor-like beta-barrel" evidence="14">
    <location>
        <begin position="186"/>
        <end position="660"/>
    </location>
</feature>
<dbReference type="Proteomes" id="UP000588068">
    <property type="component" value="Unassembled WGS sequence"/>
</dbReference>
<evidence type="ECO:0000259" key="15">
    <source>
        <dbReference type="Pfam" id="PF07715"/>
    </source>
</evidence>
<dbReference type="Gene3D" id="2.40.170.20">
    <property type="entry name" value="TonB-dependent receptor, beta-barrel domain"/>
    <property type="match status" value="1"/>
</dbReference>
<keyword evidence="8 12" id="KW-0798">TonB box</keyword>
<dbReference type="InterPro" id="IPR000531">
    <property type="entry name" value="Beta-barrel_TonB"/>
</dbReference>
<proteinExistence type="inferred from homology"/>
<keyword evidence="10 11" id="KW-0998">Cell outer membrane</keyword>
<keyword evidence="7" id="KW-0406">Ion transport</keyword>
<dbReference type="PANTHER" id="PTHR32552:SF81">
    <property type="entry name" value="TONB-DEPENDENT OUTER MEMBRANE RECEPTOR"/>
    <property type="match status" value="1"/>
</dbReference>
<keyword evidence="4" id="KW-0410">Iron transport</keyword>
<reference evidence="16 17" key="1">
    <citation type="submission" date="2020-08" db="EMBL/GenBank/DDBJ databases">
        <title>Genomic Encyclopedia of Type Strains, Phase IV (KMG-IV): sequencing the most valuable type-strain genomes for metagenomic binning, comparative biology and taxonomic classification.</title>
        <authorList>
            <person name="Goeker M."/>
        </authorList>
    </citation>
    <scope>NUCLEOTIDE SEQUENCE [LARGE SCALE GENOMIC DNA]</scope>
    <source>
        <strain evidence="16 17">DSM 26723</strain>
    </source>
</reference>
<evidence type="ECO:0000256" key="8">
    <source>
        <dbReference type="ARBA" id="ARBA00023077"/>
    </source>
</evidence>
<evidence type="ECO:0000256" key="1">
    <source>
        <dbReference type="ARBA" id="ARBA00004571"/>
    </source>
</evidence>
<evidence type="ECO:0000256" key="5">
    <source>
        <dbReference type="ARBA" id="ARBA00022692"/>
    </source>
</evidence>
<evidence type="ECO:0000256" key="13">
    <source>
        <dbReference type="SAM" id="SignalP"/>
    </source>
</evidence>
<evidence type="ECO:0000256" key="4">
    <source>
        <dbReference type="ARBA" id="ARBA00022496"/>
    </source>
</evidence>
<gene>
    <name evidence="16" type="ORF">HNQ60_002497</name>
</gene>
<dbReference type="AlphaFoldDB" id="A0A841HL71"/>
<organism evidence="16 17">
    <name type="scientific">Povalibacter uvarum</name>
    <dbReference type="NCBI Taxonomy" id="732238"/>
    <lineage>
        <taxon>Bacteria</taxon>
        <taxon>Pseudomonadati</taxon>
        <taxon>Pseudomonadota</taxon>
        <taxon>Gammaproteobacteria</taxon>
        <taxon>Steroidobacterales</taxon>
        <taxon>Steroidobacteraceae</taxon>
        <taxon>Povalibacter</taxon>
    </lineage>
</organism>
<dbReference type="InterPro" id="IPR012910">
    <property type="entry name" value="Plug_dom"/>
</dbReference>
<dbReference type="GO" id="GO:0009279">
    <property type="term" value="C:cell outer membrane"/>
    <property type="evidence" value="ECO:0007669"/>
    <property type="project" value="UniProtKB-SubCell"/>
</dbReference>
<dbReference type="Pfam" id="PF07715">
    <property type="entry name" value="Plug"/>
    <property type="match status" value="1"/>
</dbReference>
<keyword evidence="2 11" id="KW-0813">Transport</keyword>
<accession>A0A841HL71</accession>
<dbReference type="GO" id="GO:0006826">
    <property type="term" value="P:iron ion transport"/>
    <property type="evidence" value="ECO:0007669"/>
    <property type="project" value="UniProtKB-KW"/>
</dbReference>
<comment type="subcellular location">
    <subcellularLocation>
        <location evidence="1 11">Cell outer membrane</location>
        <topology evidence="1 11">Multi-pass membrane protein</topology>
    </subcellularLocation>
</comment>
<keyword evidence="17" id="KW-1185">Reference proteome</keyword>
<evidence type="ECO:0000256" key="2">
    <source>
        <dbReference type="ARBA" id="ARBA00022448"/>
    </source>
</evidence>
<protein>
    <submittedName>
        <fullName evidence="16">Outer membrane receptor protein involved in Fe transport</fullName>
    </submittedName>
</protein>
<keyword evidence="16" id="KW-0675">Receptor</keyword>
<evidence type="ECO:0000313" key="16">
    <source>
        <dbReference type="EMBL" id="MBB6093616.1"/>
    </source>
</evidence>
<feature type="signal peptide" evidence="13">
    <location>
        <begin position="1"/>
        <end position="20"/>
    </location>
</feature>
<dbReference type="PANTHER" id="PTHR32552">
    <property type="entry name" value="FERRICHROME IRON RECEPTOR-RELATED"/>
    <property type="match status" value="1"/>
</dbReference>